<dbReference type="Gene3D" id="2.120.10.70">
    <property type="entry name" value="Fucose-specific lectin"/>
    <property type="match status" value="1"/>
</dbReference>
<name>A0A8H6V2B3_9EURO</name>
<evidence type="ECO:0000313" key="3">
    <source>
        <dbReference type="Proteomes" id="UP000641853"/>
    </source>
</evidence>
<organism evidence="2 3">
    <name type="scientific">Aspergillus felis</name>
    <dbReference type="NCBI Taxonomy" id="1287682"/>
    <lineage>
        <taxon>Eukaryota</taxon>
        <taxon>Fungi</taxon>
        <taxon>Dikarya</taxon>
        <taxon>Ascomycota</taxon>
        <taxon>Pezizomycotina</taxon>
        <taxon>Eurotiomycetes</taxon>
        <taxon>Eurotiomycetidae</taxon>
        <taxon>Eurotiales</taxon>
        <taxon>Aspergillaceae</taxon>
        <taxon>Aspergillus</taxon>
        <taxon>Aspergillus subgen. Fumigati</taxon>
    </lineage>
</organism>
<evidence type="ECO:0000313" key="2">
    <source>
        <dbReference type="EMBL" id="KAF7175030.1"/>
    </source>
</evidence>
<accession>A0A8H6V2B3</accession>
<keyword evidence="3" id="KW-1185">Reference proteome</keyword>
<dbReference type="AlphaFoldDB" id="A0A8H6V2B3"/>
<reference evidence="2" key="1">
    <citation type="submission" date="2020-06" db="EMBL/GenBank/DDBJ databases">
        <title>Draft genome sequences of strains closely related to Aspergillus parafelis and Aspergillus hiratsukae.</title>
        <authorList>
            <person name="Dos Santos R.A.C."/>
            <person name="Rivero-Menendez O."/>
            <person name="Steenwyk J.L."/>
            <person name="Mead M.E."/>
            <person name="Goldman G.H."/>
            <person name="Alastruey-Izquierdo A."/>
            <person name="Rokas A."/>
        </authorList>
    </citation>
    <scope>NUCLEOTIDE SEQUENCE</scope>
    <source>
        <strain evidence="1">CNM-CM5623</strain>
        <strain evidence="2">CNM-CM7691</strain>
    </source>
</reference>
<dbReference type="Proteomes" id="UP000654922">
    <property type="component" value="Unassembled WGS sequence"/>
</dbReference>
<dbReference type="SUPFAM" id="SSF89372">
    <property type="entry name" value="Fucose-specific lectin"/>
    <property type="match status" value="1"/>
</dbReference>
<sequence length="311" mass="34625">MPSLQSTDLAAVSTGSKLYLYYQNDSSIHEAHSDDGSSWTTSSTIVGEDCNPNGSAITAYHMKNDGSFGKKETIHVFYMDHNGRLREQVKVLSEGDTWKQNDLPDDIKKEPIPTSRLSSGICHDNSNGAHQWVYFEKLNTDSGKVEVAEIRNGKESSYKWVYRKILPQNPAEALPGTSLAANLTDPRTNLFFQDHEGNLVQYSGGYEQWNNKIVMLKKEQVQISTPLTTCDSSKPDKPHVFYVSKVTPPAVEDFVDGESTQVARYVPGTRLGAATLKNKTFLFFKPLTHPVEIWTHVYDGSSWGIGSKVVA</sequence>
<gene>
    <name evidence="1" type="ORF">CNMCM5623_008128</name>
    <name evidence="2" type="ORF">CNMCM7691_005498</name>
</gene>
<dbReference type="EMBL" id="JACBAE010001401">
    <property type="protein sequence ID" value="KAF7155586.1"/>
    <property type="molecule type" value="Genomic_DNA"/>
</dbReference>
<dbReference type="OrthoDB" id="3446576at2759"/>
<dbReference type="EMBL" id="JACBAG010001926">
    <property type="protein sequence ID" value="KAF7175030.1"/>
    <property type="molecule type" value="Genomic_DNA"/>
</dbReference>
<evidence type="ECO:0000313" key="1">
    <source>
        <dbReference type="EMBL" id="KAF7155586.1"/>
    </source>
</evidence>
<protein>
    <recommendedName>
        <fullName evidence="4">Fucose-specific lectin</fullName>
    </recommendedName>
</protein>
<dbReference type="Proteomes" id="UP000641853">
    <property type="component" value="Unassembled WGS sequence"/>
</dbReference>
<evidence type="ECO:0008006" key="4">
    <source>
        <dbReference type="Google" id="ProtNLM"/>
    </source>
</evidence>
<proteinExistence type="predicted"/>
<comment type="caution">
    <text evidence="2">The sequence shown here is derived from an EMBL/GenBank/DDBJ whole genome shotgun (WGS) entry which is preliminary data.</text>
</comment>